<dbReference type="Gene3D" id="4.10.240.10">
    <property type="entry name" value="Zn(2)-C6 fungal-type DNA-binding domain"/>
    <property type="match status" value="1"/>
</dbReference>
<comment type="caution">
    <text evidence="5">The sequence shown here is derived from an EMBL/GenBank/DDBJ whole genome shotgun (WGS) entry which is preliminary data.</text>
</comment>
<feature type="region of interest" description="Disordered" evidence="3">
    <location>
        <begin position="71"/>
        <end position="116"/>
    </location>
</feature>
<feature type="region of interest" description="Disordered" evidence="3">
    <location>
        <begin position="1"/>
        <end position="20"/>
    </location>
</feature>
<dbReference type="Pfam" id="PF04082">
    <property type="entry name" value="Fungal_trans"/>
    <property type="match status" value="1"/>
</dbReference>
<reference evidence="5 6" key="1">
    <citation type="submission" date="2024-01" db="EMBL/GenBank/DDBJ databases">
        <title>A draft genome for a cacao thread blight-causing isolate of Paramarasmius palmivorus.</title>
        <authorList>
            <person name="Baruah I.K."/>
            <person name="Bukari Y."/>
            <person name="Amoako-Attah I."/>
            <person name="Meinhardt L.W."/>
            <person name="Bailey B.A."/>
            <person name="Cohen S.P."/>
        </authorList>
    </citation>
    <scope>NUCLEOTIDE SEQUENCE [LARGE SCALE GENOMIC DNA]</scope>
    <source>
        <strain evidence="5 6">GH-12</strain>
    </source>
</reference>
<evidence type="ECO:0000313" key="6">
    <source>
        <dbReference type="Proteomes" id="UP001383192"/>
    </source>
</evidence>
<accession>A0AAW0DVQ8</accession>
<dbReference type="GO" id="GO:0008270">
    <property type="term" value="F:zinc ion binding"/>
    <property type="evidence" value="ECO:0007669"/>
    <property type="project" value="InterPro"/>
</dbReference>
<evidence type="ECO:0000259" key="4">
    <source>
        <dbReference type="Pfam" id="PF04082"/>
    </source>
</evidence>
<feature type="compositionally biased region" description="Polar residues" evidence="3">
    <location>
        <begin position="89"/>
        <end position="111"/>
    </location>
</feature>
<dbReference type="PANTHER" id="PTHR46910">
    <property type="entry name" value="TRANSCRIPTION FACTOR PDR1"/>
    <property type="match status" value="1"/>
</dbReference>
<dbReference type="EMBL" id="JAYKXP010000006">
    <property type="protein sequence ID" value="KAK7056711.1"/>
    <property type="molecule type" value="Genomic_DNA"/>
</dbReference>
<dbReference type="InterPro" id="IPR050987">
    <property type="entry name" value="AtrR-like"/>
</dbReference>
<name>A0AAW0DVQ8_9AGAR</name>
<sequence length="661" mass="73378">MQNQIHELAKSLPPPRKQNTACDACRSRKVKCHRLPGQEKVMLVVLDYSVSVAQISSQALSFQELSLHQATSEKKRNAAGSRRPRAVSNGGTRNSAVQSPVASSKTASPTEDNIHIPQYLQPGSYLPLPIKHGLYPPITINTPTRDVLAYLFSPPENMIDPNPFSQQRSKALYGAWGEPAEKLADPDFRTELAFDLVEVYFQIVHSRLPLLNPDQFRDQLRSQLSSNSGTEKPLHPALVATVIAWGSKFSEHQLLLADRSAHGGQGHFSKALIDRARDLAEALKVHRIPNADHVVIALLVETLQSQTQNESGCFLGFWLTAATRHLLELGINHKQVAATLADPEERGPLIFAWWMACICDAFGALYYRRKPVLDDDDYDIDFYLVGPISTDGQPSTREQLEGYYRAAHSLARTARSMARKLWRPATEGDGIPLEVLRTFCQALCDWRTEFFDKVSVHMNDYSGDFVTTVSRFASDAQYHVMWIILYNAVDEFGVKEVNEIQRASTPPHDIPNSALIDDTTRKLVMEAVNSATRISTLKLDPAVMLFSCIAAGQLLARIGRREVLQCITGLEQYSRSYEEAGDQAVEIRKIYQQVSAGHGSQGHLIGVAKQVPGPALHPNTTASTREVFMMNVDDDDGELNGRIRGDVCPHSSVLHSSPADK</sequence>
<evidence type="ECO:0000256" key="1">
    <source>
        <dbReference type="ARBA" id="ARBA00022723"/>
    </source>
</evidence>
<dbReference type="SUPFAM" id="SSF57701">
    <property type="entry name" value="Zn2/Cys6 DNA-binding domain"/>
    <property type="match status" value="1"/>
</dbReference>
<dbReference type="CDD" id="cd00067">
    <property type="entry name" value="GAL4"/>
    <property type="match status" value="1"/>
</dbReference>
<dbReference type="PANTHER" id="PTHR46910:SF38">
    <property type="entry name" value="ZN(2)-C6 FUNGAL-TYPE DOMAIN-CONTAINING PROTEIN"/>
    <property type="match status" value="1"/>
</dbReference>
<evidence type="ECO:0000313" key="5">
    <source>
        <dbReference type="EMBL" id="KAK7056711.1"/>
    </source>
</evidence>
<keyword evidence="2" id="KW-0539">Nucleus</keyword>
<proteinExistence type="predicted"/>
<dbReference type="InterPro" id="IPR036864">
    <property type="entry name" value="Zn2-C6_fun-type_DNA-bd_sf"/>
</dbReference>
<gene>
    <name evidence="5" type="ORF">VNI00_002428</name>
</gene>
<evidence type="ECO:0000256" key="3">
    <source>
        <dbReference type="SAM" id="MobiDB-lite"/>
    </source>
</evidence>
<feature type="domain" description="Xylanolytic transcriptional activator regulatory" evidence="4">
    <location>
        <begin position="198"/>
        <end position="381"/>
    </location>
</feature>
<protein>
    <recommendedName>
        <fullName evidence="4">Xylanolytic transcriptional activator regulatory domain-containing protein</fullName>
    </recommendedName>
</protein>
<dbReference type="CDD" id="cd12148">
    <property type="entry name" value="fungal_TF_MHR"/>
    <property type="match status" value="1"/>
</dbReference>
<dbReference type="GO" id="GO:0003677">
    <property type="term" value="F:DNA binding"/>
    <property type="evidence" value="ECO:0007669"/>
    <property type="project" value="InterPro"/>
</dbReference>
<keyword evidence="1" id="KW-0479">Metal-binding</keyword>
<dbReference type="InterPro" id="IPR001138">
    <property type="entry name" value="Zn2Cys6_DnaBD"/>
</dbReference>
<dbReference type="Proteomes" id="UP001383192">
    <property type="component" value="Unassembled WGS sequence"/>
</dbReference>
<dbReference type="GO" id="GO:0000981">
    <property type="term" value="F:DNA-binding transcription factor activity, RNA polymerase II-specific"/>
    <property type="evidence" value="ECO:0007669"/>
    <property type="project" value="InterPro"/>
</dbReference>
<evidence type="ECO:0000256" key="2">
    <source>
        <dbReference type="ARBA" id="ARBA00023242"/>
    </source>
</evidence>
<dbReference type="GO" id="GO:0006351">
    <property type="term" value="P:DNA-templated transcription"/>
    <property type="evidence" value="ECO:0007669"/>
    <property type="project" value="InterPro"/>
</dbReference>
<dbReference type="InterPro" id="IPR007219">
    <property type="entry name" value="XnlR_reg_dom"/>
</dbReference>
<keyword evidence="6" id="KW-1185">Reference proteome</keyword>
<dbReference type="AlphaFoldDB" id="A0AAW0DVQ8"/>
<organism evidence="5 6">
    <name type="scientific">Paramarasmius palmivorus</name>
    <dbReference type="NCBI Taxonomy" id="297713"/>
    <lineage>
        <taxon>Eukaryota</taxon>
        <taxon>Fungi</taxon>
        <taxon>Dikarya</taxon>
        <taxon>Basidiomycota</taxon>
        <taxon>Agaricomycotina</taxon>
        <taxon>Agaricomycetes</taxon>
        <taxon>Agaricomycetidae</taxon>
        <taxon>Agaricales</taxon>
        <taxon>Marasmiineae</taxon>
        <taxon>Marasmiaceae</taxon>
        <taxon>Paramarasmius</taxon>
    </lineage>
</organism>